<dbReference type="EMBL" id="NHZQ01000087">
    <property type="protein sequence ID" value="PSK54102.1"/>
    <property type="molecule type" value="Genomic_DNA"/>
</dbReference>
<dbReference type="AlphaFoldDB" id="A0A2P8A0W2"/>
<evidence type="ECO:0000313" key="4">
    <source>
        <dbReference type="Proteomes" id="UP000243723"/>
    </source>
</evidence>
<reference evidence="3 4" key="1">
    <citation type="submission" date="2017-05" db="EMBL/GenBank/DDBJ databases">
        <title>Draft genome sequence of Elsinoe australis.</title>
        <authorList>
            <person name="Cheng Q."/>
        </authorList>
    </citation>
    <scope>NUCLEOTIDE SEQUENCE [LARGE SCALE GENOMIC DNA]</scope>
    <source>
        <strain evidence="3 4">NL1</strain>
    </source>
</reference>
<evidence type="ECO:0000313" key="3">
    <source>
        <dbReference type="EMBL" id="PSK54102.1"/>
    </source>
</evidence>
<evidence type="ECO:0008006" key="5">
    <source>
        <dbReference type="Google" id="ProtNLM"/>
    </source>
</evidence>
<organism evidence="3 4">
    <name type="scientific">Elsinoe australis</name>
    <dbReference type="NCBI Taxonomy" id="40998"/>
    <lineage>
        <taxon>Eukaryota</taxon>
        <taxon>Fungi</taxon>
        <taxon>Dikarya</taxon>
        <taxon>Ascomycota</taxon>
        <taxon>Pezizomycotina</taxon>
        <taxon>Dothideomycetes</taxon>
        <taxon>Dothideomycetidae</taxon>
        <taxon>Myriangiales</taxon>
        <taxon>Elsinoaceae</taxon>
        <taxon>Elsinoe</taxon>
    </lineage>
</organism>
<feature type="chain" id="PRO_5015124605" description="Gpi anchored protein" evidence="2">
    <location>
        <begin position="20"/>
        <end position="204"/>
    </location>
</feature>
<keyword evidence="2" id="KW-0732">Signal</keyword>
<dbReference type="STRING" id="40998.A0A2P8A0W2"/>
<feature type="region of interest" description="Disordered" evidence="1">
    <location>
        <begin position="95"/>
        <end position="126"/>
    </location>
</feature>
<accession>A0A2P8A0W2</accession>
<gene>
    <name evidence="3" type="ORF">B9Z65_7908</name>
</gene>
<name>A0A2P8A0W2_9PEZI</name>
<feature type="signal peptide" evidence="2">
    <location>
        <begin position="1"/>
        <end position="19"/>
    </location>
</feature>
<dbReference type="Proteomes" id="UP000243723">
    <property type="component" value="Unassembled WGS sequence"/>
</dbReference>
<comment type="caution">
    <text evidence="3">The sequence shown here is derived from an EMBL/GenBank/DDBJ whole genome shotgun (WGS) entry which is preliminary data.</text>
</comment>
<keyword evidence="4" id="KW-1185">Reference proteome</keyword>
<evidence type="ECO:0000256" key="1">
    <source>
        <dbReference type="SAM" id="MobiDB-lite"/>
    </source>
</evidence>
<sequence>MRFEYSVLTVLATLAAVHSQDVDNNDIPNQCRDICAPVVALSTRCDTDNDNYIQCVCNAQEVNTVPACEACVNFYDNDNNDNDVNDIRTSCNLPTATFNPSSTQQGGAGPTSAPNTQPTAGTTVVGGVGSSATSAVGSATSAVGSATSAVGSGVSSVTSRAGSAGAGATSTASSVVASFTGGAAAMAPPVGAAAAAILGLANLL</sequence>
<feature type="compositionally biased region" description="Polar residues" evidence="1">
    <location>
        <begin position="95"/>
        <end position="105"/>
    </location>
</feature>
<evidence type="ECO:0000256" key="2">
    <source>
        <dbReference type="SAM" id="SignalP"/>
    </source>
</evidence>
<proteinExistence type="predicted"/>
<dbReference type="OrthoDB" id="4843554at2759"/>
<protein>
    <recommendedName>
        <fullName evidence="5">Gpi anchored protein</fullName>
    </recommendedName>
</protein>